<evidence type="ECO:0000256" key="8">
    <source>
        <dbReference type="ARBA" id="ARBA00023136"/>
    </source>
</evidence>
<feature type="transmembrane region" description="Helical" evidence="10">
    <location>
        <begin position="198"/>
        <end position="214"/>
    </location>
</feature>
<keyword evidence="2 10" id="KW-0444">Lipid biosynthesis</keyword>
<comment type="catalytic activity">
    <reaction evidence="10">
        <text>a very-long-chain acyl-CoA + malonyl-CoA + H(+) = a very-long-chain 3-oxoacyl-CoA + CO2 + CoA</text>
        <dbReference type="Rhea" id="RHEA:32727"/>
        <dbReference type="ChEBI" id="CHEBI:15378"/>
        <dbReference type="ChEBI" id="CHEBI:16526"/>
        <dbReference type="ChEBI" id="CHEBI:57287"/>
        <dbReference type="ChEBI" id="CHEBI:57384"/>
        <dbReference type="ChEBI" id="CHEBI:90725"/>
        <dbReference type="ChEBI" id="CHEBI:90736"/>
        <dbReference type="EC" id="2.3.1.199"/>
    </reaction>
</comment>
<feature type="region of interest" description="Disordered" evidence="11">
    <location>
        <begin position="295"/>
        <end position="322"/>
    </location>
</feature>
<sequence>MDFLQENLHNLNNYLKGYFKKVDWYDYANKLNQTYQNHPSLINKNVREWPLMKSIDETLAISAGYLASILIFSFLMKFLNEFKLKFLLFCYNLFLIVLNIYISFQILHIKYQAEDFGLCSKVNRSNKGALDKMNRIIWWFYVAKGLELLNTLFFVLRKKFHKLDFLHIYNHSTMFPVWWICTAYFHNGAIANGALMNSLLHIIMHFYFIVSSMGPSFQKFIWWKKYIVQLQMLQFFLLIVYFSYLLKNECPDSLSENMIWYGIYYSLSHVVLIYNFYTKSYYRIMDAYLEKTKKEKENPNGDFDDTQNDFKLGVSRRRPLRS</sequence>
<organism evidence="12 13">
    <name type="scientific">Brachionus calyciflorus</name>
    <dbReference type="NCBI Taxonomy" id="104777"/>
    <lineage>
        <taxon>Eukaryota</taxon>
        <taxon>Metazoa</taxon>
        <taxon>Spiralia</taxon>
        <taxon>Gnathifera</taxon>
        <taxon>Rotifera</taxon>
        <taxon>Eurotatoria</taxon>
        <taxon>Monogononta</taxon>
        <taxon>Pseudotrocha</taxon>
        <taxon>Ploima</taxon>
        <taxon>Brachionidae</taxon>
        <taxon>Brachionus</taxon>
    </lineage>
</organism>
<evidence type="ECO:0000256" key="4">
    <source>
        <dbReference type="ARBA" id="ARBA00022692"/>
    </source>
</evidence>
<feature type="transmembrane region" description="Helical" evidence="10">
    <location>
        <begin position="168"/>
        <end position="186"/>
    </location>
</feature>
<evidence type="ECO:0000256" key="9">
    <source>
        <dbReference type="ARBA" id="ARBA00023160"/>
    </source>
</evidence>
<name>A0A814HRZ8_9BILA</name>
<keyword evidence="5 10" id="KW-0276">Fatty acid metabolism</keyword>
<keyword evidence="4 10" id="KW-0812">Transmembrane</keyword>
<proteinExistence type="inferred from homology"/>
<feature type="transmembrane region" description="Helical" evidence="10">
    <location>
        <begin position="136"/>
        <end position="156"/>
    </location>
</feature>
<keyword evidence="6 10" id="KW-1133">Transmembrane helix</keyword>
<gene>
    <name evidence="12" type="ORF">OXX778_LOCUS17062</name>
</gene>
<evidence type="ECO:0000256" key="5">
    <source>
        <dbReference type="ARBA" id="ARBA00022832"/>
    </source>
</evidence>
<evidence type="ECO:0000256" key="10">
    <source>
        <dbReference type="RuleBase" id="RU361115"/>
    </source>
</evidence>
<feature type="transmembrane region" description="Helical" evidence="10">
    <location>
        <begin position="226"/>
        <end position="246"/>
    </location>
</feature>
<evidence type="ECO:0000313" key="13">
    <source>
        <dbReference type="Proteomes" id="UP000663879"/>
    </source>
</evidence>
<dbReference type="Proteomes" id="UP000663879">
    <property type="component" value="Unassembled WGS sequence"/>
</dbReference>
<dbReference type="GO" id="GO:0005789">
    <property type="term" value="C:endoplasmic reticulum membrane"/>
    <property type="evidence" value="ECO:0007669"/>
    <property type="project" value="TreeGrafter"/>
</dbReference>
<dbReference type="GO" id="GO:0042761">
    <property type="term" value="P:very long-chain fatty acid biosynthetic process"/>
    <property type="evidence" value="ECO:0007669"/>
    <property type="project" value="TreeGrafter"/>
</dbReference>
<keyword evidence="8 10" id="KW-0472">Membrane</keyword>
<dbReference type="EC" id="2.3.1.199" evidence="10"/>
<reference evidence="12" key="1">
    <citation type="submission" date="2021-02" db="EMBL/GenBank/DDBJ databases">
        <authorList>
            <person name="Nowell W R."/>
        </authorList>
    </citation>
    <scope>NUCLEOTIDE SEQUENCE</scope>
    <source>
        <strain evidence="12">Ploen Becks lab</strain>
    </source>
</reference>
<feature type="transmembrane region" description="Helical" evidence="10">
    <location>
        <begin position="258"/>
        <end position="277"/>
    </location>
</feature>
<keyword evidence="9 10" id="KW-0275">Fatty acid biosynthesis</keyword>
<keyword evidence="7 10" id="KW-0443">Lipid metabolism</keyword>
<dbReference type="PANTHER" id="PTHR11157:SF126">
    <property type="entry name" value="ELONGATION OF VERY LONG CHAIN FATTY ACIDS PROTEIN"/>
    <property type="match status" value="1"/>
</dbReference>
<dbReference type="GO" id="GO:0019367">
    <property type="term" value="P:fatty acid elongation, saturated fatty acid"/>
    <property type="evidence" value="ECO:0007669"/>
    <property type="project" value="TreeGrafter"/>
</dbReference>
<evidence type="ECO:0000256" key="1">
    <source>
        <dbReference type="ARBA" id="ARBA00004141"/>
    </source>
</evidence>
<evidence type="ECO:0000313" key="12">
    <source>
        <dbReference type="EMBL" id="CAF1014527.1"/>
    </source>
</evidence>
<dbReference type="EMBL" id="CAJNOC010004242">
    <property type="protein sequence ID" value="CAF1014527.1"/>
    <property type="molecule type" value="Genomic_DNA"/>
</dbReference>
<evidence type="ECO:0000256" key="7">
    <source>
        <dbReference type="ARBA" id="ARBA00023098"/>
    </source>
</evidence>
<dbReference type="GO" id="GO:0034625">
    <property type="term" value="P:fatty acid elongation, monounsaturated fatty acid"/>
    <property type="evidence" value="ECO:0007669"/>
    <property type="project" value="TreeGrafter"/>
</dbReference>
<dbReference type="PANTHER" id="PTHR11157">
    <property type="entry name" value="FATTY ACID ACYL TRANSFERASE-RELATED"/>
    <property type="match status" value="1"/>
</dbReference>
<dbReference type="InterPro" id="IPR002076">
    <property type="entry name" value="ELO_fam"/>
</dbReference>
<comment type="caution">
    <text evidence="12">The sequence shown here is derived from an EMBL/GenBank/DDBJ whole genome shotgun (WGS) entry which is preliminary data.</text>
</comment>
<dbReference type="GO" id="GO:0034626">
    <property type="term" value="P:fatty acid elongation, polyunsaturated fatty acid"/>
    <property type="evidence" value="ECO:0007669"/>
    <property type="project" value="TreeGrafter"/>
</dbReference>
<evidence type="ECO:0000256" key="3">
    <source>
        <dbReference type="ARBA" id="ARBA00022679"/>
    </source>
</evidence>
<evidence type="ECO:0000256" key="2">
    <source>
        <dbReference type="ARBA" id="ARBA00022516"/>
    </source>
</evidence>
<keyword evidence="3 10" id="KW-0808">Transferase</keyword>
<dbReference type="AlphaFoldDB" id="A0A814HRZ8"/>
<dbReference type="OrthoDB" id="434092at2759"/>
<feature type="transmembrane region" description="Helical" evidence="10">
    <location>
        <begin position="59"/>
        <end position="79"/>
    </location>
</feature>
<protein>
    <recommendedName>
        <fullName evidence="10">Elongation of very long chain fatty acids protein</fullName>
        <ecNumber evidence="10">2.3.1.199</ecNumber>
    </recommendedName>
    <alternativeName>
        <fullName evidence="10">Very-long-chain 3-oxoacyl-CoA synthase</fullName>
    </alternativeName>
</protein>
<comment type="similarity">
    <text evidence="10">Belongs to the ELO family.</text>
</comment>
<dbReference type="GO" id="GO:0009922">
    <property type="term" value="F:fatty acid elongase activity"/>
    <property type="evidence" value="ECO:0007669"/>
    <property type="project" value="UniProtKB-EC"/>
</dbReference>
<accession>A0A814HRZ8</accession>
<dbReference type="Pfam" id="PF01151">
    <property type="entry name" value="ELO"/>
    <property type="match status" value="1"/>
</dbReference>
<evidence type="ECO:0000256" key="11">
    <source>
        <dbReference type="SAM" id="MobiDB-lite"/>
    </source>
</evidence>
<evidence type="ECO:0000256" key="6">
    <source>
        <dbReference type="ARBA" id="ARBA00022989"/>
    </source>
</evidence>
<feature type="transmembrane region" description="Helical" evidence="10">
    <location>
        <begin position="86"/>
        <end position="107"/>
    </location>
</feature>
<comment type="subcellular location">
    <subcellularLocation>
        <location evidence="1">Membrane</location>
        <topology evidence="1">Multi-pass membrane protein</topology>
    </subcellularLocation>
</comment>
<keyword evidence="13" id="KW-1185">Reference proteome</keyword>
<dbReference type="GO" id="GO:0030148">
    <property type="term" value="P:sphingolipid biosynthetic process"/>
    <property type="evidence" value="ECO:0007669"/>
    <property type="project" value="TreeGrafter"/>
</dbReference>